<dbReference type="PANTHER" id="PTHR37984:SF5">
    <property type="entry name" value="PROTEIN NYNRIN-LIKE"/>
    <property type="match status" value="1"/>
</dbReference>
<keyword evidence="4" id="KW-1185">Reference proteome</keyword>
<dbReference type="GO" id="GO:0003723">
    <property type="term" value="F:RNA binding"/>
    <property type="evidence" value="ECO:0007669"/>
    <property type="project" value="UniProtKB-KW"/>
</dbReference>
<evidence type="ECO:0000313" key="4">
    <source>
        <dbReference type="Proteomes" id="UP000765509"/>
    </source>
</evidence>
<dbReference type="GO" id="GO:0015074">
    <property type="term" value="P:DNA integration"/>
    <property type="evidence" value="ECO:0007669"/>
    <property type="project" value="InterPro"/>
</dbReference>
<organism evidence="3 4">
    <name type="scientific">Austropuccinia psidii MF-1</name>
    <dbReference type="NCBI Taxonomy" id="1389203"/>
    <lineage>
        <taxon>Eukaryota</taxon>
        <taxon>Fungi</taxon>
        <taxon>Dikarya</taxon>
        <taxon>Basidiomycota</taxon>
        <taxon>Pucciniomycotina</taxon>
        <taxon>Pucciniomycetes</taxon>
        <taxon>Pucciniales</taxon>
        <taxon>Sphaerophragmiaceae</taxon>
        <taxon>Austropuccinia</taxon>
    </lineage>
</organism>
<protein>
    <recommendedName>
        <fullName evidence="2">Integrase catalytic domain-containing protein</fullName>
    </recommendedName>
</protein>
<evidence type="ECO:0000256" key="1">
    <source>
        <dbReference type="ARBA" id="ARBA00022884"/>
    </source>
</evidence>
<comment type="caution">
    <text evidence="3">The sequence shown here is derived from an EMBL/GenBank/DDBJ whole genome shotgun (WGS) entry which is preliminary data.</text>
</comment>
<evidence type="ECO:0000259" key="2">
    <source>
        <dbReference type="PROSITE" id="PS50994"/>
    </source>
</evidence>
<evidence type="ECO:0000313" key="3">
    <source>
        <dbReference type="EMBL" id="MBW0515153.1"/>
    </source>
</evidence>
<dbReference type="PROSITE" id="PS50994">
    <property type="entry name" value="INTEGRASE"/>
    <property type="match status" value="1"/>
</dbReference>
<dbReference type="InterPro" id="IPR001584">
    <property type="entry name" value="Integrase_cat-core"/>
</dbReference>
<dbReference type="SUPFAM" id="SSF53098">
    <property type="entry name" value="Ribonuclease H-like"/>
    <property type="match status" value="1"/>
</dbReference>
<proteinExistence type="predicted"/>
<dbReference type="InterPro" id="IPR050951">
    <property type="entry name" value="Retrovirus_Pol_polyprotein"/>
</dbReference>
<gene>
    <name evidence="3" type="ORF">O181_054868</name>
</gene>
<name>A0A9Q3HRU8_9BASI</name>
<dbReference type="InterPro" id="IPR012337">
    <property type="entry name" value="RNaseH-like_sf"/>
</dbReference>
<dbReference type="InterPro" id="IPR036397">
    <property type="entry name" value="RNaseH_sf"/>
</dbReference>
<dbReference type="OrthoDB" id="2273864at2759"/>
<sequence length="140" mass="16129">MDWVTALPPEGYRSFNACLVSVERYSKTPLLLPYHKDDTAIDTARMIWNKFINHTGLFQNIISDRNPQFTSELLINLNNMFGTKLSFSKAYHPQTDGLVERMIQNLEEMIITFCAYGLGVKDSYGFTHDWCTLIPSLELE</sequence>
<dbReference type="GO" id="GO:0005634">
    <property type="term" value="C:nucleus"/>
    <property type="evidence" value="ECO:0007669"/>
    <property type="project" value="UniProtKB-ARBA"/>
</dbReference>
<dbReference type="Gene3D" id="3.30.420.10">
    <property type="entry name" value="Ribonuclease H-like superfamily/Ribonuclease H"/>
    <property type="match status" value="1"/>
</dbReference>
<dbReference type="PANTHER" id="PTHR37984">
    <property type="entry name" value="PROTEIN CBG26694"/>
    <property type="match status" value="1"/>
</dbReference>
<accession>A0A9Q3HRU8</accession>
<dbReference type="EMBL" id="AVOT02024469">
    <property type="protein sequence ID" value="MBW0515153.1"/>
    <property type="molecule type" value="Genomic_DNA"/>
</dbReference>
<dbReference type="AlphaFoldDB" id="A0A9Q3HRU8"/>
<feature type="domain" description="Integrase catalytic" evidence="2">
    <location>
        <begin position="1"/>
        <end position="140"/>
    </location>
</feature>
<keyword evidence="1" id="KW-0694">RNA-binding</keyword>
<dbReference type="Proteomes" id="UP000765509">
    <property type="component" value="Unassembled WGS sequence"/>
</dbReference>
<reference evidence="3" key="1">
    <citation type="submission" date="2021-03" db="EMBL/GenBank/DDBJ databases">
        <title>Draft genome sequence of rust myrtle Austropuccinia psidii MF-1, a brazilian biotype.</title>
        <authorList>
            <person name="Quecine M.C."/>
            <person name="Pachon D.M.R."/>
            <person name="Bonatelli M.L."/>
            <person name="Correr F.H."/>
            <person name="Franceschini L.M."/>
            <person name="Leite T.F."/>
            <person name="Margarido G.R.A."/>
            <person name="Almeida C.A."/>
            <person name="Ferrarezi J.A."/>
            <person name="Labate C.A."/>
        </authorList>
    </citation>
    <scope>NUCLEOTIDE SEQUENCE</scope>
    <source>
        <strain evidence="3">MF-1</strain>
    </source>
</reference>